<sequence>MSALWSLPLVLPPIIGVLLLKRAWDGPSPQRPWLILGGWSLLALALAASVPLMGAARGPAAVLAVGSTAALVLVASGVERRNARKKAARELAPEPSDRRRIAWRGWLRGLLAGPLAGVAALGCGLAVAICAPGQIQSRMVIGGLIVPFLWAGGMAWTLSDDKILRAFAVLFSVATLTLGAAFLKGAL</sequence>
<dbReference type="EMBL" id="NCDQ01000180">
    <property type="protein sequence ID" value="OYX02615.1"/>
    <property type="molecule type" value="Genomic_DNA"/>
</dbReference>
<evidence type="ECO:0000313" key="2">
    <source>
        <dbReference type="EMBL" id="OYX02615.1"/>
    </source>
</evidence>
<evidence type="ECO:0000256" key="1">
    <source>
        <dbReference type="SAM" id="Phobius"/>
    </source>
</evidence>
<feature type="transmembrane region" description="Helical" evidence="1">
    <location>
        <begin position="135"/>
        <end position="156"/>
    </location>
</feature>
<keyword evidence="1" id="KW-1133">Transmembrane helix</keyword>
<dbReference type="Proteomes" id="UP000215616">
    <property type="component" value="Unassembled WGS sequence"/>
</dbReference>
<accession>A0A258D3V7</accession>
<evidence type="ECO:0000313" key="3">
    <source>
        <dbReference type="Proteomes" id="UP000215616"/>
    </source>
</evidence>
<protein>
    <submittedName>
        <fullName evidence="2">Uncharacterized protein</fullName>
    </submittedName>
</protein>
<dbReference type="AlphaFoldDB" id="A0A258D3V7"/>
<gene>
    <name evidence="2" type="ORF">B7Z12_11765</name>
</gene>
<name>A0A258D3V7_CAUVI</name>
<proteinExistence type="predicted"/>
<feature type="transmembrane region" description="Helical" evidence="1">
    <location>
        <begin position="33"/>
        <end position="54"/>
    </location>
</feature>
<keyword evidence="1" id="KW-0472">Membrane</keyword>
<feature type="transmembrane region" description="Helical" evidence="1">
    <location>
        <begin position="60"/>
        <end position="78"/>
    </location>
</feature>
<comment type="caution">
    <text evidence="2">The sequence shown here is derived from an EMBL/GenBank/DDBJ whole genome shotgun (WGS) entry which is preliminary data.</text>
</comment>
<reference evidence="2 3" key="1">
    <citation type="submission" date="2017-03" db="EMBL/GenBank/DDBJ databases">
        <title>Lifting the veil on microbial sulfur biogeochemistry in mining wastewaters.</title>
        <authorList>
            <person name="Kantor R.S."/>
            <person name="Colenbrander Nelson T."/>
            <person name="Marshall S."/>
            <person name="Bennett D."/>
            <person name="Apte S."/>
            <person name="Camacho D."/>
            <person name="Thomas B.C."/>
            <person name="Warren L.A."/>
            <person name="Banfield J.F."/>
        </authorList>
    </citation>
    <scope>NUCLEOTIDE SEQUENCE [LARGE SCALE GENOMIC DNA]</scope>
    <source>
        <strain evidence="2">32-67-7</strain>
    </source>
</reference>
<organism evidence="2 3">
    <name type="scientific">Caulobacter vibrioides</name>
    <name type="common">Caulobacter crescentus</name>
    <dbReference type="NCBI Taxonomy" id="155892"/>
    <lineage>
        <taxon>Bacteria</taxon>
        <taxon>Pseudomonadati</taxon>
        <taxon>Pseudomonadota</taxon>
        <taxon>Alphaproteobacteria</taxon>
        <taxon>Caulobacterales</taxon>
        <taxon>Caulobacteraceae</taxon>
        <taxon>Caulobacter</taxon>
    </lineage>
</organism>
<feature type="transmembrane region" description="Helical" evidence="1">
    <location>
        <begin position="106"/>
        <end position="129"/>
    </location>
</feature>
<feature type="transmembrane region" description="Helical" evidence="1">
    <location>
        <begin position="6"/>
        <end position="24"/>
    </location>
</feature>
<keyword evidence="1" id="KW-0812">Transmembrane</keyword>
<feature type="transmembrane region" description="Helical" evidence="1">
    <location>
        <begin position="163"/>
        <end position="183"/>
    </location>
</feature>